<dbReference type="SUPFAM" id="SSF50118">
    <property type="entry name" value="Cell growth inhibitor/plasmid maintenance toxic component"/>
    <property type="match status" value="1"/>
</dbReference>
<evidence type="ECO:0000313" key="2">
    <source>
        <dbReference type="Proteomes" id="UP001319104"/>
    </source>
</evidence>
<dbReference type="InterPro" id="IPR003477">
    <property type="entry name" value="PemK-like"/>
</dbReference>
<dbReference type="Pfam" id="PF02452">
    <property type="entry name" value="PemK_toxin"/>
    <property type="match status" value="1"/>
</dbReference>
<dbReference type="InterPro" id="IPR011067">
    <property type="entry name" value="Plasmid_toxin/cell-grow_inhib"/>
</dbReference>
<dbReference type="AlphaFoldDB" id="A0AAP2CIP1"/>
<sequence>MIIPITDWKERYSSAPWMVKIIPNQLNSLSKISTADSFQIRSVSQSRLIRKIGAVNEDVLEELKASISIVLQL</sequence>
<organism evidence="1 2">
    <name type="scientific">Litoribacter ruber</name>
    <dbReference type="NCBI Taxonomy" id="702568"/>
    <lineage>
        <taxon>Bacteria</taxon>
        <taxon>Pseudomonadati</taxon>
        <taxon>Bacteroidota</taxon>
        <taxon>Cytophagia</taxon>
        <taxon>Cytophagales</taxon>
        <taxon>Cyclobacteriaceae</taxon>
        <taxon>Litoribacter</taxon>
    </lineage>
</organism>
<accession>A0AAP2CIP1</accession>
<dbReference type="EMBL" id="JAHCMY010000004">
    <property type="protein sequence ID" value="MBS9524384.1"/>
    <property type="molecule type" value="Genomic_DNA"/>
</dbReference>
<keyword evidence="2" id="KW-1185">Reference proteome</keyword>
<gene>
    <name evidence="1" type="ORF">KI659_10185</name>
</gene>
<dbReference type="GO" id="GO:0003677">
    <property type="term" value="F:DNA binding"/>
    <property type="evidence" value="ECO:0007669"/>
    <property type="project" value="InterPro"/>
</dbReference>
<comment type="caution">
    <text evidence="1">The sequence shown here is derived from an EMBL/GenBank/DDBJ whole genome shotgun (WGS) entry which is preliminary data.</text>
</comment>
<evidence type="ECO:0000313" key="1">
    <source>
        <dbReference type="EMBL" id="MBS9524384.1"/>
    </source>
</evidence>
<dbReference type="Gene3D" id="2.30.30.110">
    <property type="match status" value="1"/>
</dbReference>
<reference evidence="1 2" key="1">
    <citation type="submission" date="2021-05" db="EMBL/GenBank/DDBJ databases">
        <authorList>
            <person name="Zhang Z.D."/>
            <person name="Osman G."/>
        </authorList>
    </citation>
    <scope>NUCLEOTIDE SEQUENCE [LARGE SCALE GENOMIC DNA]</scope>
    <source>
        <strain evidence="1 2">KCTC 32217</strain>
    </source>
</reference>
<dbReference type="Proteomes" id="UP001319104">
    <property type="component" value="Unassembled WGS sequence"/>
</dbReference>
<proteinExistence type="predicted"/>
<protein>
    <submittedName>
        <fullName evidence="1">Type II toxin-antitoxin system PemK/MazF family toxin</fullName>
    </submittedName>
</protein>
<name>A0AAP2CIP1_9BACT</name>